<dbReference type="AlphaFoldDB" id="A0A015TTM2"/>
<dbReference type="Gene3D" id="3.40.30.10">
    <property type="entry name" value="Glutaredoxin"/>
    <property type="match status" value="1"/>
</dbReference>
<organism evidence="2 3">
    <name type="scientific">Bacteroides fragilis str. 3988T(B)14</name>
    <dbReference type="NCBI Taxonomy" id="1339315"/>
    <lineage>
        <taxon>Bacteria</taxon>
        <taxon>Pseudomonadati</taxon>
        <taxon>Bacteroidota</taxon>
        <taxon>Bacteroidia</taxon>
        <taxon>Bacteroidales</taxon>
        <taxon>Bacteroidaceae</taxon>
        <taxon>Bacteroides</taxon>
    </lineage>
</organism>
<accession>A0A015TTM2</accession>
<dbReference type="Pfam" id="PF00085">
    <property type="entry name" value="Thioredoxin"/>
    <property type="match status" value="1"/>
</dbReference>
<dbReference type="CDD" id="cd02947">
    <property type="entry name" value="TRX_family"/>
    <property type="match status" value="1"/>
</dbReference>
<dbReference type="PATRIC" id="fig|1339315.3.peg.2934"/>
<dbReference type="InterPro" id="IPR013766">
    <property type="entry name" value="Thioredoxin_domain"/>
</dbReference>
<proteinExistence type="predicted"/>
<dbReference type="SUPFAM" id="SSF52833">
    <property type="entry name" value="Thioredoxin-like"/>
    <property type="match status" value="1"/>
</dbReference>
<feature type="domain" description="Thioredoxin" evidence="1">
    <location>
        <begin position="9"/>
        <end position="94"/>
    </location>
</feature>
<protein>
    <submittedName>
        <fullName evidence="2">Thioredoxin family protein</fullName>
    </submittedName>
</protein>
<sequence>MNIAEQLDAVSGTNRLVLVEFYADWSPHYEWLEPVVRTYEKQVSEVIKVNIVEDKAVADSFNIETAPAFILLQRGHELWRQVGELTIDELKLVLEEFK</sequence>
<evidence type="ECO:0000313" key="3">
    <source>
        <dbReference type="Proteomes" id="UP000020529"/>
    </source>
</evidence>
<dbReference type="RefSeq" id="WP_005788237.1">
    <property type="nucleotide sequence ID" value="NZ_JGCY01000327.1"/>
</dbReference>
<comment type="caution">
    <text evidence="2">The sequence shown here is derived from an EMBL/GenBank/DDBJ whole genome shotgun (WGS) entry which is preliminary data.</text>
</comment>
<dbReference type="Proteomes" id="UP000020529">
    <property type="component" value="Unassembled WGS sequence"/>
</dbReference>
<dbReference type="InterPro" id="IPR036249">
    <property type="entry name" value="Thioredoxin-like_sf"/>
</dbReference>
<evidence type="ECO:0000313" key="2">
    <source>
        <dbReference type="EMBL" id="EXY74011.1"/>
    </source>
</evidence>
<reference evidence="2 3" key="1">
    <citation type="submission" date="2014-02" db="EMBL/GenBank/DDBJ databases">
        <authorList>
            <person name="Sears C."/>
            <person name="Carroll K."/>
            <person name="Sack B.R."/>
            <person name="Qadri F."/>
            <person name="Myers L.L."/>
            <person name="Chung G.-T."/>
            <person name="Escheverria P."/>
            <person name="Fraser C.M."/>
            <person name="Sadzewicz L."/>
            <person name="Shefchek K.A."/>
            <person name="Tallon L."/>
            <person name="Das S.P."/>
            <person name="Daugherty S."/>
            <person name="Mongodin E.F."/>
        </authorList>
    </citation>
    <scope>NUCLEOTIDE SEQUENCE [LARGE SCALE GENOMIC DNA]</scope>
    <source>
        <strain evidence="3">3988T(B)14</strain>
    </source>
</reference>
<dbReference type="EMBL" id="JGCY01000327">
    <property type="protein sequence ID" value="EXY74011.1"/>
    <property type="molecule type" value="Genomic_DNA"/>
</dbReference>
<name>A0A015TTM2_BACFG</name>
<evidence type="ECO:0000259" key="1">
    <source>
        <dbReference type="Pfam" id="PF00085"/>
    </source>
</evidence>
<gene>
    <name evidence="2" type="ORF">M124_2221</name>
</gene>